<gene>
    <name evidence="2" type="ORF">Mag101_01230</name>
</gene>
<dbReference type="CDD" id="cd04301">
    <property type="entry name" value="NAT_SF"/>
    <property type="match status" value="1"/>
</dbReference>
<dbReference type="Pfam" id="PF00583">
    <property type="entry name" value="Acetyltransf_1"/>
    <property type="match status" value="1"/>
</dbReference>
<dbReference type="AlphaFoldDB" id="A0A1Q2M136"/>
<sequence>MKICLRPVNNNDVSFLLDLRRKTMHKYSLEISEENDSSDLSRVKYSFDDIQIVRYREKDVGMIKMSKDYSENHWYIYQFQVDPEFQGIGIGKAILNDICKSAVSVNATIGLSVFKNNPAISLYRGLGFKDVASSKYEFEMEFNA</sequence>
<dbReference type="GO" id="GO:0016747">
    <property type="term" value="F:acyltransferase activity, transferring groups other than amino-acyl groups"/>
    <property type="evidence" value="ECO:0007669"/>
    <property type="project" value="InterPro"/>
</dbReference>
<dbReference type="Proteomes" id="UP000188219">
    <property type="component" value="Chromosome"/>
</dbReference>
<dbReference type="SUPFAM" id="SSF55729">
    <property type="entry name" value="Acyl-CoA N-acyltransferases (Nat)"/>
    <property type="match status" value="1"/>
</dbReference>
<dbReference type="KEGG" id="maga:Mag101_01230"/>
<name>A0A1Q2M136_9GAMM</name>
<reference evidence="2" key="1">
    <citation type="submission" date="2017-02" db="EMBL/GenBank/DDBJ databases">
        <title>Genome of Microbulbifer agarilyticus GP101.</title>
        <authorList>
            <person name="Jung J."/>
            <person name="Bae S.S."/>
            <person name="Baek K."/>
        </authorList>
    </citation>
    <scope>NUCLEOTIDE SEQUENCE [LARGE SCALE GENOMIC DNA]</scope>
    <source>
        <strain evidence="2">GP101</strain>
    </source>
</reference>
<organism evidence="2 3">
    <name type="scientific">Microbulbifer agarilyticus</name>
    <dbReference type="NCBI Taxonomy" id="260552"/>
    <lineage>
        <taxon>Bacteria</taxon>
        <taxon>Pseudomonadati</taxon>
        <taxon>Pseudomonadota</taxon>
        <taxon>Gammaproteobacteria</taxon>
        <taxon>Cellvibrionales</taxon>
        <taxon>Microbulbiferaceae</taxon>
        <taxon>Microbulbifer</taxon>
    </lineage>
</organism>
<keyword evidence="3" id="KW-1185">Reference proteome</keyword>
<accession>A0A1Q2M136</accession>
<feature type="domain" description="N-acetyltransferase" evidence="1">
    <location>
        <begin position="3"/>
        <end position="144"/>
    </location>
</feature>
<dbReference type="STRING" id="260552.Mag101_01230"/>
<evidence type="ECO:0000259" key="1">
    <source>
        <dbReference type="PROSITE" id="PS51186"/>
    </source>
</evidence>
<dbReference type="Gene3D" id="3.40.630.30">
    <property type="match status" value="1"/>
</dbReference>
<proteinExistence type="predicted"/>
<protein>
    <recommendedName>
        <fullName evidence="1">N-acetyltransferase domain-containing protein</fullName>
    </recommendedName>
</protein>
<evidence type="ECO:0000313" key="2">
    <source>
        <dbReference type="EMBL" id="AQQ66421.1"/>
    </source>
</evidence>
<dbReference type="InterPro" id="IPR016181">
    <property type="entry name" value="Acyl_CoA_acyltransferase"/>
</dbReference>
<dbReference type="PROSITE" id="PS51186">
    <property type="entry name" value="GNAT"/>
    <property type="match status" value="1"/>
</dbReference>
<dbReference type="EMBL" id="CP019650">
    <property type="protein sequence ID" value="AQQ66421.1"/>
    <property type="molecule type" value="Genomic_DNA"/>
</dbReference>
<dbReference type="InterPro" id="IPR000182">
    <property type="entry name" value="GNAT_dom"/>
</dbReference>
<dbReference type="OrthoDB" id="9803233at2"/>
<evidence type="ECO:0000313" key="3">
    <source>
        <dbReference type="Proteomes" id="UP000188219"/>
    </source>
</evidence>